<gene>
    <name evidence="7" type="ORF">DUNSADRAFT_8176</name>
</gene>
<dbReference type="Pfam" id="PF02463">
    <property type="entry name" value="SMC_N"/>
    <property type="match status" value="1"/>
</dbReference>
<dbReference type="InterPro" id="IPR003395">
    <property type="entry name" value="RecF/RecN/SMC_N"/>
</dbReference>
<name>A0ABQ7GJW1_DUNSA</name>
<evidence type="ECO:0000256" key="4">
    <source>
        <dbReference type="ARBA" id="ARBA00023242"/>
    </source>
</evidence>
<proteinExistence type="predicted"/>
<protein>
    <submittedName>
        <fullName evidence="7">RecF/RecN/SMC N terminal domain-containing protein</fullName>
    </submittedName>
</protein>
<keyword evidence="8" id="KW-1185">Reference proteome</keyword>
<dbReference type="InterPro" id="IPR027417">
    <property type="entry name" value="P-loop_NTPase"/>
</dbReference>
<comment type="subcellular location">
    <subcellularLocation>
        <location evidence="1">Nucleus</location>
    </subcellularLocation>
</comment>
<feature type="domain" description="RecF/RecN/SMC N-terminal" evidence="6">
    <location>
        <begin position="8"/>
        <end position="90"/>
    </location>
</feature>
<evidence type="ECO:0000256" key="3">
    <source>
        <dbReference type="ARBA" id="ARBA00022840"/>
    </source>
</evidence>
<keyword evidence="4" id="KW-0539">Nucleus</keyword>
<dbReference type="Proteomes" id="UP000815325">
    <property type="component" value="Unassembled WGS sequence"/>
</dbReference>
<evidence type="ECO:0000259" key="6">
    <source>
        <dbReference type="Pfam" id="PF02463"/>
    </source>
</evidence>
<organism evidence="7 8">
    <name type="scientific">Dunaliella salina</name>
    <name type="common">Green alga</name>
    <name type="synonym">Protococcus salinus</name>
    <dbReference type="NCBI Taxonomy" id="3046"/>
    <lineage>
        <taxon>Eukaryota</taxon>
        <taxon>Viridiplantae</taxon>
        <taxon>Chlorophyta</taxon>
        <taxon>core chlorophytes</taxon>
        <taxon>Chlorophyceae</taxon>
        <taxon>CS clade</taxon>
        <taxon>Chlamydomonadales</taxon>
        <taxon>Dunaliellaceae</taxon>
        <taxon>Dunaliella</taxon>
    </lineage>
</organism>
<dbReference type="PANTHER" id="PTHR18937">
    <property type="entry name" value="STRUCTURAL MAINTENANCE OF CHROMOSOMES SMC FAMILY MEMBER"/>
    <property type="match status" value="1"/>
</dbReference>
<dbReference type="EMBL" id="MU069732">
    <property type="protein sequence ID" value="KAF5834905.1"/>
    <property type="molecule type" value="Genomic_DNA"/>
</dbReference>
<evidence type="ECO:0000256" key="2">
    <source>
        <dbReference type="ARBA" id="ARBA00022741"/>
    </source>
</evidence>
<reference evidence="7" key="1">
    <citation type="submission" date="2017-08" db="EMBL/GenBank/DDBJ databases">
        <authorList>
            <person name="Polle J.E."/>
            <person name="Barry K."/>
            <person name="Cushman J."/>
            <person name="Schmutz J."/>
            <person name="Tran D."/>
            <person name="Hathwaick L.T."/>
            <person name="Yim W.C."/>
            <person name="Jenkins J."/>
            <person name="Mckie-Krisberg Z.M."/>
            <person name="Prochnik S."/>
            <person name="Lindquist E."/>
            <person name="Dockter R.B."/>
            <person name="Adam C."/>
            <person name="Molina H."/>
            <person name="Bunkerborg J."/>
            <person name="Jin E."/>
            <person name="Buchheim M."/>
            <person name="Magnuson J."/>
        </authorList>
    </citation>
    <scope>NUCLEOTIDE SEQUENCE</scope>
    <source>
        <strain evidence="7">CCAP 19/18</strain>
    </source>
</reference>
<keyword evidence="5" id="KW-0175">Coiled coil</keyword>
<evidence type="ECO:0000313" key="7">
    <source>
        <dbReference type="EMBL" id="KAF5834905.1"/>
    </source>
</evidence>
<dbReference type="Gene3D" id="3.40.50.300">
    <property type="entry name" value="P-loop containing nucleotide triphosphate hydrolases"/>
    <property type="match status" value="2"/>
</dbReference>
<evidence type="ECO:0000313" key="8">
    <source>
        <dbReference type="Proteomes" id="UP000815325"/>
    </source>
</evidence>
<keyword evidence="2" id="KW-0547">Nucleotide-binding</keyword>
<keyword evidence="3" id="KW-0067">ATP-binding</keyword>
<evidence type="ECO:0000256" key="1">
    <source>
        <dbReference type="ARBA" id="ARBA00004123"/>
    </source>
</evidence>
<accession>A0ABQ7GJW1</accession>
<evidence type="ECO:0000256" key="5">
    <source>
        <dbReference type="SAM" id="Coils"/>
    </source>
</evidence>
<dbReference type="Gene3D" id="1.10.287.1490">
    <property type="match status" value="1"/>
</dbReference>
<comment type="caution">
    <text evidence="7">The sequence shown here is derived from an EMBL/GenBank/DDBJ whole genome shotgun (WGS) entry which is preliminary data.</text>
</comment>
<sequence length="360" mass="40659">MSGRRLVISSMVLENFKSYAGAQRVGPFHKSFSSVVGPNGSGKSNVIDAMLFVFGRRAKQLRFNKVSELIHNSTNFRNLDSAKVTVYFQGIIDRVTDKLKGLGIDLDNNRFLILQGEVEQISMMRPKAEDKNDTGLLEYLEDIIGTDKYVQPIEEASKGLEEVNDKRQSMIQRLKISEKEKDALEDKKTEAEMFLAKQADMLKDRIYANSIFIDGTQANLAKLERQAKEFESKLAYEREKFKAHDKEAKAAEKQFAGVEKEYKAKKLAAKLESDAAQAAERLEQLQQQLWKAEASLEGVLEGIKGEVEGYHQQLSQVRVELAPWEKRIGEVAGRISVVASERDVLAKKVKFASVCVRMCR</sequence>
<dbReference type="SUPFAM" id="SSF52540">
    <property type="entry name" value="P-loop containing nucleoside triphosphate hydrolases"/>
    <property type="match status" value="1"/>
</dbReference>
<feature type="coiled-coil region" evidence="5">
    <location>
        <begin position="153"/>
        <end position="187"/>
    </location>
</feature>
<feature type="coiled-coil region" evidence="5">
    <location>
        <begin position="213"/>
        <end position="295"/>
    </location>
</feature>
<dbReference type="PANTHER" id="PTHR18937:SF172">
    <property type="entry name" value="STRUCTURAL MAINTENANCE OF CHROMOSOMES PROTEIN"/>
    <property type="match status" value="1"/>
</dbReference>